<dbReference type="PROSITE" id="PS00498">
    <property type="entry name" value="TYROSINASE_2"/>
    <property type="match status" value="1"/>
</dbReference>
<feature type="domain" description="ShKT" evidence="3">
    <location>
        <begin position="663"/>
        <end position="696"/>
    </location>
</feature>
<keyword evidence="4" id="KW-1185">Reference proteome</keyword>
<dbReference type="InterPro" id="IPR050316">
    <property type="entry name" value="Tyrosinase/Hemocyanin"/>
</dbReference>
<dbReference type="Proteomes" id="UP000887565">
    <property type="component" value="Unplaced"/>
</dbReference>
<dbReference type="InterPro" id="IPR008922">
    <property type="entry name" value="Di-copper_centre_dom_sf"/>
</dbReference>
<dbReference type="PRINTS" id="PR00092">
    <property type="entry name" value="TYROSINASE"/>
</dbReference>
<name>A0A915K057_ROMCU</name>
<comment type="caution">
    <text evidence="2">Lacks conserved residue(s) required for the propagation of feature annotation.</text>
</comment>
<dbReference type="InterPro" id="IPR002227">
    <property type="entry name" value="Tyrosinase_Cu-bd"/>
</dbReference>
<keyword evidence="2" id="KW-1015">Disulfide bond</keyword>
<dbReference type="SUPFAM" id="SSF48056">
    <property type="entry name" value="Di-copper centre-containing domain"/>
    <property type="match status" value="1"/>
</dbReference>
<dbReference type="PROSITE" id="PS51670">
    <property type="entry name" value="SHKT"/>
    <property type="match status" value="3"/>
</dbReference>
<accession>A0A915K057</accession>
<reference evidence="5" key="1">
    <citation type="submission" date="2022-11" db="UniProtKB">
        <authorList>
            <consortium name="WormBaseParasite"/>
        </authorList>
    </citation>
    <scope>IDENTIFICATION</scope>
</reference>
<dbReference type="SMART" id="SM00254">
    <property type="entry name" value="ShKT"/>
    <property type="match status" value="3"/>
</dbReference>
<dbReference type="PANTHER" id="PTHR11474:SF122">
    <property type="entry name" value="TYROSINASE COPPER-BINDING DOMAIN-CONTAINING PROTEIN"/>
    <property type="match status" value="1"/>
</dbReference>
<dbReference type="AlphaFoldDB" id="A0A915K057"/>
<evidence type="ECO:0000256" key="2">
    <source>
        <dbReference type="PROSITE-ProRule" id="PRU01005"/>
    </source>
</evidence>
<keyword evidence="1" id="KW-0479">Metal-binding</keyword>
<evidence type="ECO:0000313" key="4">
    <source>
        <dbReference type="Proteomes" id="UP000887565"/>
    </source>
</evidence>
<feature type="domain" description="ShKT" evidence="3">
    <location>
        <begin position="756"/>
        <end position="790"/>
    </location>
</feature>
<evidence type="ECO:0000256" key="1">
    <source>
        <dbReference type="ARBA" id="ARBA00022723"/>
    </source>
</evidence>
<dbReference type="GO" id="GO:0016491">
    <property type="term" value="F:oxidoreductase activity"/>
    <property type="evidence" value="ECO:0007669"/>
    <property type="project" value="InterPro"/>
</dbReference>
<dbReference type="PANTHER" id="PTHR11474">
    <property type="entry name" value="TYROSINASE FAMILY MEMBER"/>
    <property type="match status" value="1"/>
</dbReference>
<organism evidence="4 5">
    <name type="scientific">Romanomermis culicivorax</name>
    <name type="common">Nematode worm</name>
    <dbReference type="NCBI Taxonomy" id="13658"/>
    <lineage>
        <taxon>Eukaryota</taxon>
        <taxon>Metazoa</taxon>
        <taxon>Ecdysozoa</taxon>
        <taxon>Nematoda</taxon>
        <taxon>Enoplea</taxon>
        <taxon>Dorylaimia</taxon>
        <taxon>Mermithida</taxon>
        <taxon>Mermithoidea</taxon>
        <taxon>Mermithidae</taxon>
        <taxon>Romanomermis</taxon>
    </lineage>
</organism>
<dbReference type="Gene3D" id="1.10.10.1940">
    <property type="match status" value="1"/>
</dbReference>
<feature type="disulfide bond" evidence="2">
    <location>
        <begin position="756"/>
        <end position="790"/>
    </location>
</feature>
<protein>
    <submittedName>
        <fullName evidence="5">ShKT domain-containing protein</fullName>
    </submittedName>
</protein>
<evidence type="ECO:0000313" key="5">
    <source>
        <dbReference type="WBParaSite" id="nRc.2.0.1.t31689-RA"/>
    </source>
</evidence>
<dbReference type="GO" id="GO:0046872">
    <property type="term" value="F:metal ion binding"/>
    <property type="evidence" value="ECO:0007669"/>
    <property type="project" value="UniProtKB-KW"/>
</dbReference>
<proteinExistence type="predicted"/>
<dbReference type="Gene3D" id="1.10.1280.10">
    <property type="entry name" value="Di-copper center containing domain from catechol oxidase"/>
    <property type="match status" value="1"/>
</dbReference>
<dbReference type="WBParaSite" id="nRc.2.0.1.t31689-RA">
    <property type="protein sequence ID" value="nRc.2.0.1.t31689-RA"/>
    <property type="gene ID" value="nRc.2.0.1.g31689"/>
</dbReference>
<sequence>MSKYDILVVYHTPEYAPTAHFCPSFFPYHREYLKNFELAIQAIEPGLGVPYWDMTLDDRLPDPRHSILWTEEFFGNGEGLLKNGPFAHFFPRPDALVPALVNHTKLERDVGKNSLGALLGDEYIAELLGKKNFSQFDYCVDPFLELVHGSIHFYIGGHMSDTRVAPNDPVFFFIHSFIDYIWEQWRHEKQTRRQRETEFVEKKGDCNIYCSITDQLKPFPVKEIEGLSNYYTDKLYRYEPRPYCNAKRRHCGSPYIFCDIKRYICLSKIRIGGNCSGYEGTDICYKSKCRDGRCAEESFQKIDVNDGFWSHENEFEGLDAKRWFETGEQMSTKVQTAPTTTNHPFSRFETVWMPVTMVARRSERQSTFRYGAAKILTQHYSPINYSLEGLKARLDEWPYTVGAGFAQILDPRVFGKSEGEILVLDENENLCNPMCFNMMNVLDIFGFSDLHYEFNYLENSTTSTFLNVEIIQKSQGVHRKCDKAEFNIKITDNGFGDMPFATDITSAKFLNIRNNVQTPDKFIFICDLNVDRMTTPAITPATTTSIAASSVVTTHLPLLDGASMPGMTPLVITQSQTLLEKAKTTTSFRTSSTYDISEPPTVPTVAFGEPIGRPGQLLLPSSLGFLSALQLNLQKKIHDRSKSKSADENTAPAFAITSNTSTCLNAHFCCTWWAEIGECGKSVAVTKLCPKECKMCSNYQSKTICEDYGLDCSEWASENRCADNVPWMRENCRKSCGLCGNFDIDFKQQCANSRDCYDYHNLCDLWASERECERNSIWMNQNCPRSCNRCLY</sequence>
<feature type="disulfide bond" evidence="2">
    <location>
        <begin position="705"/>
        <end position="739"/>
    </location>
</feature>
<dbReference type="Pfam" id="PF00264">
    <property type="entry name" value="Tyrosinase"/>
    <property type="match status" value="1"/>
</dbReference>
<dbReference type="InterPro" id="IPR003582">
    <property type="entry name" value="ShKT_dom"/>
</dbReference>
<evidence type="ECO:0000259" key="3">
    <source>
        <dbReference type="PROSITE" id="PS51670"/>
    </source>
</evidence>
<feature type="domain" description="ShKT" evidence="3">
    <location>
        <begin position="705"/>
        <end position="739"/>
    </location>
</feature>
<dbReference type="Pfam" id="PF01549">
    <property type="entry name" value="ShK"/>
    <property type="match status" value="3"/>
</dbReference>